<evidence type="ECO:0000256" key="2">
    <source>
        <dbReference type="SAM" id="Coils"/>
    </source>
</evidence>
<proteinExistence type="inferred from homology"/>
<feature type="domain" description="PPE" evidence="4">
    <location>
        <begin position="13"/>
        <end position="106"/>
    </location>
</feature>
<dbReference type="EMBL" id="CP034550">
    <property type="protein sequence ID" value="QFZ19740.1"/>
    <property type="molecule type" value="Genomic_DNA"/>
</dbReference>
<dbReference type="SUPFAM" id="SSF140453">
    <property type="entry name" value="EsxAB dimer-like"/>
    <property type="match status" value="1"/>
</dbReference>
<dbReference type="Pfam" id="PF00823">
    <property type="entry name" value="PPE"/>
    <property type="match status" value="1"/>
</dbReference>
<dbReference type="Proteomes" id="UP000325787">
    <property type="component" value="Chromosome"/>
</dbReference>
<evidence type="ECO:0000259" key="4">
    <source>
        <dbReference type="Pfam" id="PF00823"/>
    </source>
</evidence>
<comment type="similarity">
    <text evidence="1">Belongs to the mycobacterial PPE family.</text>
</comment>
<sequence length="423" mass="42357">MAEPSGYEIWLMVSQGASPDELNRAADVSEEARTRIQALADELRRLTAKAQEHWQGEASDRAAQAEQPIEQALQRAQETLGRTDASWRTQAQNYGRLRQQVMPMATAQPPELTLFDELTPWDTDNEIARKEWFEADAHNRRVYGEYAAMTGQNQAVLPQMAQAPGGVLAADTAVQATSGPGVRSAASAPPQVGGAGAGAGATSPSSAGSGGGEKTSAPPVTGAAGTDDNASARPSTSGGGKTSLSNTGGGDGGLGLAGRGPGVQGPAAPGPAAPRPSGDRTTIADWSAAGVPGGLPITAPPPSARDTAHKANGPKGDHLAGAAPVLPGGVGIVDPTGTRGQRGAPGDRSAVVGRAPAAVPVAAGARGAAGRAGTAGAGGFAPHAAHSRGDEDGEHKRTVYLEEDADALIGRLPGSVAPVIGED</sequence>
<organism evidence="5 6">
    <name type="scientific">Saccharothrix syringae</name>
    <name type="common">Nocardiopsis syringae</name>
    <dbReference type="NCBI Taxonomy" id="103733"/>
    <lineage>
        <taxon>Bacteria</taxon>
        <taxon>Bacillati</taxon>
        <taxon>Actinomycetota</taxon>
        <taxon>Actinomycetes</taxon>
        <taxon>Pseudonocardiales</taxon>
        <taxon>Pseudonocardiaceae</taxon>
        <taxon>Saccharothrix</taxon>
    </lineage>
</organism>
<evidence type="ECO:0000256" key="1">
    <source>
        <dbReference type="ARBA" id="ARBA00010652"/>
    </source>
</evidence>
<keyword evidence="6" id="KW-1185">Reference proteome</keyword>
<feature type="coiled-coil region" evidence="2">
    <location>
        <begin position="22"/>
        <end position="49"/>
    </location>
</feature>
<feature type="compositionally biased region" description="Gly residues" evidence="3">
    <location>
        <begin position="237"/>
        <end position="263"/>
    </location>
</feature>
<evidence type="ECO:0000256" key="3">
    <source>
        <dbReference type="SAM" id="MobiDB-lite"/>
    </source>
</evidence>
<accession>A0A5Q0H1S2</accession>
<gene>
    <name evidence="5" type="ORF">EKG83_21955</name>
</gene>
<dbReference type="OrthoDB" id="3615918at2"/>
<dbReference type="InterPro" id="IPR036689">
    <property type="entry name" value="ESAT-6-like_sf"/>
</dbReference>
<keyword evidence="2" id="KW-0175">Coiled coil</keyword>
<dbReference type="KEGG" id="ssyi:EKG83_21955"/>
<dbReference type="InterPro" id="IPR000030">
    <property type="entry name" value="PPE_dom"/>
</dbReference>
<feature type="compositionally biased region" description="Basic and acidic residues" evidence="3">
    <location>
        <begin position="387"/>
        <end position="397"/>
    </location>
</feature>
<name>A0A5Q0H1S2_SACSY</name>
<dbReference type="RefSeq" id="WP_153278295.1">
    <property type="nucleotide sequence ID" value="NZ_CP034550.1"/>
</dbReference>
<dbReference type="InterPro" id="IPR038332">
    <property type="entry name" value="PPE_sf"/>
</dbReference>
<evidence type="ECO:0000313" key="6">
    <source>
        <dbReference type="Proteomes" id="UP000325787"/>
    </source>
</evidence>
<feature type="region of interest" description="Disordered" evidence="3">
    <location>
        <begin position="369"/>
        <end position="397"/>
    </location>
</feature>
<protein>
    <submittedName>
        <fullName evidence="5">PPE domain-containing protein</fullName>
    </submittedName>
</protein>
<feature type="region of interest" description="Disordered" evidence="3">
    <location>
        <begin position="179"/>
        <end position="351"/>
    </location>
</feature>
<dbReference type="Gene3D" id="1.20.1260.20">
    <property type="entry name" value="PPE superfamily"/>
    <property type="match status" value="1"/>
</dbReference>
<evidence type="ECO:0000313" key="5">
    <source>
        <dbReference type="EMBL" id="QFZ19740.1"/>
    </source>
</evidence>
<dbReference type="AlphaFoldDB" id="A0A5Q0H1S2"/>
<reference evidence="6" key="1">
    <citation type="journal article" date="2021" name="Curr. Microbiol.">
        <title>Complete genome of nocamycin-producing strain Saccharothrix syringae NRRL B-16468 reveals the biosynthetic potential for secondary metabolites.</title>
        <authorList>
            <person name="Mo X."/>
            <person name="Yang S."/>
        </authorList>
    </citation>
    <scope>NUCLEOTIDE SEQUENCE [LARGE SCALE GENOMIC DNA]</scope>
    <source>
        <strain evidence="6">ATCC 51364 / DSM 43886 / JCM 6844 / KCTC 9398 / NBRC 14523 / NRRL B-16468 / INA 2240</strain>
    </source>
</reference>